<dbReference type="InterPro" id="IPR012340">
    <property type="entry name" value="NA-bd_OB-fold"/>
</dbReference>
<evidence type="ECO:0000259" key="6">
    <source>
        <dbReference type="PROSITE" id="PS50862"/>
    </source>
</evidence>
<keyword evidence="4" id="KW-0648">Protein biosynthesis</keyword>
<evidence type="ECO:0000313" key="7">
    <source>
        <dbReference type="EMBL" id="KAL3090357.1"/>
    </source>
</evidence>
<dbReference type="InterPro" id="IPR006195">
    <property type="entry name" value="aa-tRNA-synth_II"/>
</dbReference>
<dbReference type="Gene3D" id="3.30.930.10">
    <property type="entry name" value="Bira Bifunctional Protein, Domain 2"/>
    <property type="match status" value="1"/>
</dbReference>
<dbReference type="InterPro" id="IPR045864">
    <property type="entry name" value="aa-tRNA-synth_II/BPL/LPL"/>
</dbReference>
<reference evidence="7 8" key="1">
    <citation type="submission" date="2024-10" db="EMBL/GenBank/DDBJ databases">
        <authorList>
            <person name="Kim D."/>
        </authorList>
    </citation>
    <scope>NUCLEOTIDE SEQUENCE [LARGE SCALE GENOMIC DNA]</scope>
    <source>
        <strain evidence="7">Taebaek</strain>
    </source>
</reference>
<evidence type="ECO:0000256" key="4">
    <source>
        <dbReference type="ARBA" id="ARBA00022917"/>
    </source>
</evidence>
<protein>
    <recommendedName>
        <fullName evidence="6">Aminoacyl-transfer RNA synthetases class-II family profile domain-containing protein</fullName>
    </recommendedName>
</protein>
<dbReference type="Proteomes" id="UP001620645">
    <property type="component" value="Unassembled WGS sequence"/>
</dbReference>
<dbReference type="Gene3D" id="2.40.50.140">
    <property type="entry name" value="Nucleic acid-binding proteins"/>
    <property type="match status" value="1"/>
</dbReference>
<dbReference type="AlphaFoldDB" id="A0ABD2JIF6"/>
<dbReference type="InterPro" id="IPR004364">
    <property type="entry name" value="Aa-tRNA-synt_II"/>
</dbReference>
<comment type="caution">
    <text evidence="7">The sequence shown here is derived from an EMBL/GenBank/DDBJ whole genome shotgun (WGS) entry which is preliminary data.</text>
</comment>
<keyword evidence="1" id="KW-0436">Ligase</keyword>
<gene>
    <name evidence="7" type="ORF">niasHS_006809</name>
</gene>
<evidence type="ECO:0000256" key="2">
    <source>
        <dbReference type="ARBA" id="ARBA00022741"/>
    </source>
</evidence>
<keyword evidence="3" id="KW-0067">ATP-binding</keyword>
<feature type="domain" description="Aminoacyl-transfer RNA synthetases class-II family profile" evidence="6">
    <location>
        <begin position="143"/>
        <end position="465"/>
    </location>
</feature>
<dbReference type="SUPFAM" id="SSF50249">
    <property type="entry name" value="Nucleic acid-binding proteins"/>
    <property type="match status" value="1"/>
</dbReference>
<dbReference type="GO" id="GO:0005524">
    <property type="term" value="F:ATP binding"/>
    <property type="evidence" value="ECO:0007669"/>
    <property type="project" value="UniProtKB-KW"/>
</dbReference>
<dbReference type="SUPFAM" id="SSF55681">
    <property type="entry name" value="Class II aaRS and biotin synthetases"/>
    <property type="match status" value="1"/>
</dbReference>
<dbReference type="Pfam" id="PF00152">
    <property type="entry name" value="tRNA-synt_2"/>
    <property type="match status" value="1"/>
</dbReference>
<dbReference type="GO" id="GO:0004812">
    <property type="term" value="F:aminoacyl-tRNA ligase activity"/>
    <property type="evidence" value="ECO:0007669"/>
    <property type="project" value="UniProtKB-KW"/>
</dbReference>
<keyword evidence="8" id="KW-1185">Reference proteome</keyword>
<dbReference type="PANTHER" id="PTHR22594:SF34">
    <property type="entry name" value="ASPARAGINE--TRNA LIGASE, MITOCHONDRIAL-RELATED"/>
    <property type="match status" value="1"/>
</dbReference>
<keyword evidence="2" id="KW-0547">Nucleotide-binding</keyword>
<sequence>MAFINFVRTAAFHFSTKSVCIPTKFTELVNELETRENVLVQGWISRSQTFGKKSFLKLNDGISCHEIQAVVPRNICKTLFVGSAIRMRGNWLPSKGTEQKMEFLAKECLFVGHPTEIPLVGDCDVMRQFPHIRPKSKAFSAVLRLRSHLTHHIHNFFNSASFFCVDMPLITQNDCEGAGQAFSISSSAKEDFFGTDVNQFLQVSTQLHLEAVANAIPRVYTLGPVFRADNGTGRTHIAEFRMLEVECAFVDSVEEICCLVEDFLDFVVKAINGDKRIEDDFLAYCKAINSNEENEQPKEVGMSNVTKPNNAFDYLTGFRRPFPRVSFSEAVKIVGRSEHEWTKSLSRREEFQLIDAFKGPLFVTHFPAAEKPFYMRRCEAKGQNFEATESFDLLVPQVGELAGGGVREWEADKLSERLPPNSNLDWYVELRRRGHPRSAGFGLGIDRLMQALFGITNIRDTIAFPRWYGHLRC</sequence>
<dbReference type="EMBL" id="JBICCN010000143">
    <property type="protein sequence ID" value="KAL3090357.1"/>
    <property type="molecule type" value="Genomic_DNA"/>
</dbReference>
<evidence type="ECO:0000256" key="1">
    <source>
        <dbReference type="ARBA" id="ARBA00022598"/>
    </source>
</evidence>
<name>A0ABD2JIF6_HETSC</name>
<proteinExistence type="predicted"/>
<accession>A0ABD2JIF6</accession>
<dbReference type="PANTHER" id="PTHR22594">
    <property type="entry name" value="ASPARTYL/LYSYL-TRNA SYNTHETASE"/>
    <property type="match status" value="1"/>
</dbReference>
<dbReference type="PROSITE" id="PS50862">
    <property type="entry name" value="AA_TRNA_LIGASE_II"/>
    <property type="match status" value="1"/>
</dbReference>
<evidence type="ECO:0000313" key="8">
    <source>
        <dbReference type="Proteomes" id="UP001620645"/>
    </source>
</evidence>
<organism evidence="7 8">
    <name type="scientific">Heterodera schachtii</name>
    <name type="common">Sugarbeet cyst nematode worm</name>
    <name type="synonym">Tylenchus schachtii</name>
    <dbReference type="NCBI Taxonomy" id="97005"/>
    <lineage>
        <taxon>Eukaryota</taxon>
        <taxon>Metazoa</taxon>
        <taxon>Ecdysozoa</taxon>
        <taxon>Nematoda</taxon>
        <taxon>Chromadorea</taxon>
        <taxon>Rhabditida</taxon>
        <taxon>Tylenchina</taxon>
        <taxon>Tylenchomorpha</taxon>
        <taxon>Tylenchoidea</taxon>
        <taxon>Heteroderidae</taxon>
        <taxon>Heteroderinae</taxon>
        <taxon>Heterodera</taxon>
    </lineage>
</organism>
<keyword evidence="5" id="KW-0030">Aminoacyl-tRNA synthetase</keyword>
<dbReference type="GO" id="GO:0006412">
    <property type="term" value="P:translation"/>
    <property type="evidence" value="ECO:0007669"/>
    <property type="project" value="UniProtKB-KW"/>
</dbReference>
<evidence type="ECO:0000256" key="5">
    <source>
        <dbReference type="ARBA" id="ARBA00023146"/>
    </source>
</evidence>
<evidence type="ECO:0000256" key="3">
    <source>
        <dbReference type="ARBA" id="ARBA00022840"/>
    </source>
</evidence>